<evidence type="ECO:0000313" key="3">
    <source>
        <dbReference type="Proteomes" id="UP000192674"/>
    </source>
</evidence>
<protein>
    <submittedName>
        <fullName evidence="2">Uncharacterized protein</fullName>
    </submittedName>
</protein>
<feature type="transmembrane region" description="Helical" evidence="1">
    <location>
        <begin position="176"/>
        <end position="195"/>
    </location>
</feature>
<feature type="transmembrane region" description="Helical" evidence="1">
    <location>
        <begin position="137"/>
        <end position="156"/>
    </location>
</feature>
<dbReference type="AlphaFoldDB" id="A0A1Y5WWQ3"/>
<evidence type="ECO:0000256" key="1">
    <source>
        <dbReference type="SAM" id="Phobius"/>
    </source>
</evidence>
<keyword evidence="3" id="KW-1185">Reference proteome</keyword>
<dbReference type="Proteomes" id="UP000192674">
    <property type="component" value="Unassembled WGS sequence"/>
</dbReference>
<name>A0A1Y5WWQ3_KIBAR</name>
<feature type="transmembrane region" description="Helical" evidence="1">
    <location>
        <begin position="5"/>
        <end position="21"/>
    </location>
</feature>
<keyword evidence="1" id="KW-0472">Membrane</keyword>
<feature type="transmembrane region" description="Helical" evidence="1">
    <location>
        <begin position="27"/>
        <end position="43"/>
    </location>
</feature>
<evidence type="ECO:0000313" key="2">
    <source>
        <dbReference type="EMBL" id="SMC50911.1"/>
    </source>
</evidence>
<dbReference type="EMBL" id="FWXV01000001">
    <property type="protein sequence ID" value="SMC50911.1"/>
    <property type="molecule type" value="Genomic_DNA"/>
</dbReference>
<sequence length="202" mass="22155">MSKRFIAVFIAYVVFFAWLDWIMHRSLVFVIVVGGGLIIVVLNKSRIGKLILSGMWARPFVERWQRLPEHVRQYLVSTTPLLYFLFRGQGTSDGGALVVIAALLVSGAFVFFGHVIDPKLQSFYARRDKILARPVRMVLAPVLAILIAFLVVHGSLADLPALFGGETSSPQSPMGLSGQLFLATLLAAVCTALLLREGGEQA</sequence>
<dbReference type="RefSeq" id="WP_084424232.1">
    <property type="nucleotide sequence ID" value="NZ_FWXV01000001.1"/>
</dbReference>
<keyword evidence="1" id="KW-0812">Transmembrane</keyword>
<reference evidence="2 3" key="1">
    <citation type="submission" date="2017-04" db="EMBL/GenBank/DDBJ databases">
        <authorList>
            <person name="Afonso C.L."/>
            <person name="Miller P.J."/>
            <person name="Scott M.A."/>
            <person name="Spackman E."/>
            <person name="Goraichik I."/>
            <person name="Dimitrov K.M."/>
            <person name="Suarez D.L."/>
            <person name="Swayne D.E."/>
        </authorList>
    </citation>
    <scope>NUCLEOTIDE SEQUENCE [LARGE SCALE GENOMIC DNA]</scope>
    <source>
        <strain evidence="2 3">DSM 43828</strain>
    </source>
</reference>
<keyword evidence="1" id="KW-1133">Transmembrane helix</keyword>
<proteinExistence type="predicted"/>
<gene>
    <name evidence="2" type="ORF">SAMN05661093_00286</name>
</gene>
<feature type="transmembrane region" description="Helical" evidence="1">
    <location>
        <begin position="96"/>
        <end position="116"/>
    </location>
</feature>
<accession>A0A1Y5WWQ3</accession>
<organism evidence="2 3">
    <name type="scientific">Kibdelosporangium aridum</name>
    <dbReference type="NCBI Taxonomy" id="2030"/>
    <lineage>
        <taxon>Bacteria</taxon>
        <taxon>Bacillati</taxon>
        <taxon>Actinomycetota</taxon>
        <taxon>Actinomycetes</taxon>
        <taxon>Pseudonocardiales</taxon>
        <taxon>Pseudonocardiaceae</taxon>
        <taxon>Kibdelosporangium</taxon>
    </lineage>
</organism>
<dbReference type="OrthoDB" id="3698026at2"/>